<dbReference type="Pfam" id="PF04079">
    <property type="entry name" value="SMC_ScpB"/>
    <property type="match status" value="1"/>
</dbReference>
<keyword evidence="3" id="KW-0159">Chromosome partition</keyword>
<evidence type="ECO:0000256" key="2">
    <source>
        <dbReference type="ARBA" id="ARBA00022618"/>
    </source>
</evidence>
<organism evidence="6 7">
    <name type="scientific">Lyngbya aestuarii BL J</name>
    <dbReference type="NCBI Taxonomy" id="1348334"/>
    <lineage>
        <taxon>Bacteria</taxon>
        <taxon>Bacillati</taxon>
        <taxon>Cyanobacteriota</taxon>
        <taxon>Cyanophyceae</taxon>
        <taxon>Oscillatoriophycideae</taxon>
        <taxon>Oscillatoriales</taxon>
        <taxon>Microcoleaceae</taxon>
        <taxon>Lyngbya</taxon>
    </lineage>
</organism>
<dbReference type="InterPro" id="IPR036390">
    <property type="entry name" value="WH_DNA-bd_sf"/>
</dbReference>
<dbReference type="PIRSF" id="PIRSF019345">
    <property type="entry name" value="ScpB"/>
    <property type="match status" value="1"/>
</dbReference>
<dbReference type="SUPFAM" id="SSF46785">
    <property type="entry name" value="Winged helix' DNA-binding domain"/>
    <property type="match status" value="2"/>
</dbReference>
<accession>U7QF02</accession>
<dbReference type="GO" id="GO:0051301">
    <property type="term" value="P:cell division"/>
    <property type="evidence" value="ECO:0007669"/>
    <property type="project" value="UniProtKB-KW"/>
</dbReference>
<keyword evidence="1" id="KW-0963">Cytoplasm</keyword>
<feature type="region of interest" description="Disordered" evidence="5">
    <location>
        <begin position="161"/>
        <end position="181"/>
    </location>
</feature>
<dbReference type="NCBIfam" id="TIGR00281">
    <property type="entry name" value="SMC-Scp complex subunit ScpB"/>
    <property type="match status" value="1"/>
</dbReference>
<dbReference type="OrthoDB" id="460829at2"/>
<evidence type="ECO:0000256" key="1">
    <source>
        <dbReference type="ARBA" id="ARBA00022490"/>
    </source>
</evidence>
<keyword evidence="4" id="KW-0131">Cell cycle</keyword>
<evidence type="ECO:0000256" key="4">
    <source>
        <dbReference type="ARBA" id="ARBA00023306"/>
    </source>
</evidence>
<evidence type="ECO:0000256" key="5">
    <source>
        <dbReference type="SAM" id="MobiDB-lite"/>
    </source>
</evidence>
<dbReference type="AlphaFoldDB" id="U7QF02"/>
<dbReference type="GO" id="GO:0051304">
    <property type="term" value="P:chromosome separation"/>
    <property type="evidence" value="ECO:0007669"/>
    <property type="project" value="InterPro"/>
</dbReference>
<protein>
    <submittedName>
        <fullName evidence="6">Segregation and condensation protein B</fullName>
    </submittedName>
</protein>
<dbReference type="PATRIC" id="fig|1348334.3.peg.4845"/>
<dbReference type="PANTHER" id="PTHR34298:SF2">
    <property type="entry name" value="SEGREGATION AND CONDENSATION PROTEIN B"/>
    <property type="match status" value="1"/>
</dbReference>
<feature type="compositionally biased region" description="Polar residues" evidence="5">
    <location>
        <begin position="171"/>
        <end position="181"/>
    </location>
</feature>
<comment type="caution">
    <text evidence="6">The sequence shown here is derived from an EMBL/GenBank/DDBJ whole genome shotgun (WGS) entry which is preliminary data.</text>
</comment>
<dbReference type="EMBL" id="AUZM01000071">
    <property type="protein sequence ID" value="ERT05016.1"/>
    <property type="molecule type" value="Genomic_DNA"/>
</dbReference>
<gene>
    <name evidence="6" type="primary">scpB</name>
    <name evidence="6" type="ORF">M595_5028</name>
</gene>
<name>U7QF02_9CYAN</name>
<evidence type="ECO:0000313" key="7">
    <source>
        <dbReference type="Proteomes" id="UP000017127"/>
    </source>
</evidence>
<dbReference type="PANTHER" id="PTHR34298">
    <property type="entry name" value="SEGREGATION AND CONDENSATION PROTEIN B"/>
    <property type="match status" value="1"/>
</dbReference>
<proteinExistence type="predicted"/>
<evidence type="ECO:0000256" key="3">
    <source>
        <dbReference type="ARBA" id="ARBA00022829"/>
    </source>
</evidence>
<reference evidence="6 7" key="1">
    <citation type="journal article" date="2013" name="Front. Microbiol.">
        <title>Comparative genomic analyses of the cyanobacterium, Lyngbya aestuarii BL J, a powerful hydrogen producer.</title>
        <authorList>
            <person name="Kothari A."/>
            <person name="Vaughn M."/>
            <person name="Garcia-Pichel F."/>
        </authorList>
    </citation>
    <scope>NUCLEOTIDE SEQUENCE [LARGE SCALE GENOMIC DNA]</scope>
    <source>
        <strain evidence="6 7">BL J</strain>
    </source>
</reference>
<dbReference type="InterPro" id="IPR036388">
    <property type="entry name" value="WH-like_DNA-bd_sf"/>
</dbReference>
<evidence type="ECO:0000313" key="6">
    <source>
        <dbReference type="EMBL" id="ERT05016.1"/>
    </source>
</evidence>
<dbReference type="Proteomes" id="UP000017127">
    <property type="component" value="Unassembled WGS sequence"/>
</dbReference>
<keyword evidence="2" id="KW-0132">Cell division</keyword>
<dbReference type="RefSeq" id="WP_023068742.1">
    <property type="nucleotide sequence ID" value="NZ_AUZM01000071.1"/>
</dbReference>
<dbReference type="InterPro" id="IPR005234">
    <property type="entry name" value="ScpB_csome_segregation"/>
</dbReference>
<sequence>MSILAKVEAILYLKGEPVSLSDMAELIQCDRGEVEDALIQLMSDYAHRESALEVLEMKKGYYALQLRQTYADLVDTLIQPELGVGALRTLAAIALNDGIAQTDLVDLRGSGAYQQVHELVELGFIHKRKQKDTRSYWLQVTKKFHQYFQVDKLPQQLSLSFPVKGGDEPEQNGSENRYTGE</sequence>
<keyword evidence="7" id="KW-1185">Reference proteome</keyword>
<dbReference type="Gene3D" id="1.10.10.10">
    <property type="entry name" value="Winged helix-like DNA-binding domain superfamily/Winged helix DNA-binding domain"/>
    <property type="match status" value="2"/>
</dbReference>